<dbReference type="SMART" id="SM00236">
    <property type="entry name" value="fCBD"/>
    <property type="match status" value="1"/>
</dbReference>
<dbReference type="Pfam" id="PF00734">
    <property type="entry name" value="CBM_1"/>
    <property type="match status" value="1"/>
</dbReference>
<evidence type="ECO:0000256" key="4">
    <source>
        <dbReference type="ARBA" id="ARBA00022729"/>
    </source>
</evidence>
<feature type="domain" description="CBM1" evidence="7">
    <location>
        <begin position="365"/>
        <end position="400"/>
    </location>
</feature>
<comment type="caution">
    <text evidence="8">The sequence shown here is derived from an EMBL/GenBank/DDBJ whole genome shotgun (WGS) entry which is preliminary data.</text>
</comment>
<dbReference type="InterPro" id="IPR029058">
    <property type="entry name" value="AB_hydrolase_fold"/>
</dbReference>
<dbReference type="Gene3D" id="3.40.50.1820">
    <property type="entry name" value="alpha/beta hydrolase"/>
    <property type="match status" value="1"/>
</dbReference>
<evidence type="ECO:0000256" key="1">
    <source>
        <dbReference type="ARBA" id="ARBA00004613"/>
    </source>
</evidence>
<dbReference type="GO" id="GO:0005576">
    <property type="term" value="C:extracellular region"/>
    <property type="evidence" value="ECO:0007669"/>
    <property type="project" value="UniProtKB-SubCell"/>
</dbReference>
<evidence type="ECO:0000256" key="2">
    <source>
        <dbReference type="ARBA" id="ARBA00022487"/>
    </source>
</evidence>
<evidence type="ECO:0000256" key="5">
    <source>
        <dbReference type="ARBA" id="ARBA00022801"/>
    </source>
</evidence>
<dbReference type="SUPFAM" id="SSF57180">
    <property type="entry name" value="Cellulose-binding domain"/>
    <property type="match status" value="1"/>
</dbReference>
<reference evidence="8" key="1">
    <citation type="journal article" date="2023" name="Mol. Phylogenet. Evol.">
        <title>Genome-scale phylogeny and comparative genomics of the fungal order Sordariales.</title>
        <authorList>
            <person name="Hensen N."/>
            <person name="Bonometti L."/>
            <person name="Westerberg I."/>
            <person name="Brannstrom I.O."/>
            <person name="Guillou S."/>
            <person name="Cros-Aarteil S."/>
            <person name="Calhoun S."/>
            <person name="Haridas S."/>
            <person name="Kuo A."/>
            <person name="Mondo S."/>
            <person name="Pangilinan J."/>
            <person name="Riley R."/>
            <person name="LaButti K."/>
            <person name="Andreopoulos B."/>
            <person name="Lipzen A."/>
            <person name="Chen C."/>
            <person name="Yan M."/>
            <person name="Daum C."/>
            <person name="Ng V."/>
            <person name="Clum A."/>
            <person name="Steindorff A."/>
            <person name="Ohm R.A."/>
            <person name="Martin F."/>
            <person name="Silar P."/>
            <person name="Natvig D.O."/>
            <person name="Lalanne C."/>
            <person name="Gautier V."/>
            <person name="Ament-Velasquez S.L."/>
            <person name="Kruys A."/>
            <person name="Hutchinson M.I."/>
            <person name="Powell A.J."/>
            <person name="Barry K."/>
            <person name="Miller A.N."/>
            <person name="Grigoriev I.V."/>
            <person name="Debuchy R."/>
            <person name="Gladieux P."/>
            <person name="Hiltunen Thoren M."/>
            <person name="Johannesson H."/>
        </authorList>
    </citation>
    <scope>NUCLEOTIDE SEQUENCE</scope>
    <source>
        <strain evidence="8">CBS 232.78</strain>
    </source>
</reference>
<gene>
    <name evidence="8" type="ORF">B0H63DRAFT_501646</name>
</gene>
<dbReference type="NCBIfam" id="TIGR01840">
    <property type="entry name" value="esterase_phb"/>
    <property type="match status" value="1"/>
</dbReference>
<evidence type="ECO:0000256" key="6">
    <source>
        <dbReference type="RuleBase" id="RU367147"/>
    </source>
</evidence>
<dbReference type="GO" id="GO:0045493">
    <property type="term" value="P:xylan catabolic process"/>
    <property type="evidence" value="ECO:0007669"/>
    <property type="project" value="UniProtKB-UniRule"/>
</dbReference>
<sequence>MKPESWISRAAAALVLLLPVAQAASLVKVTDDFGANPTKVGFYIYVPDVLPSNPAILVNPHWCHGTAQAAYAGSQYATLASKHGFIVIYPNSPNAADQCWDVSSQQTLSHNGGGDSLGIVSMVKWTLNKYHGDASRVFVTGVSSGAMMTQVLVGSYPDIFAAGSAFSGVPFGCFAPAGNNSGVYGYWSDDCAKGKTVKTPEAWGAIVKAAYPGYSGWRPKLQIFHGTNDEVLNYQNHLEAVKEWTAVLGLSQTPTSVVQNTPVSGWTKSVYGTNNWFEAFSAAGVPHNIQVQENTVLAFFQLNCTASCFSWGQGGPSGAVPSTVVTPVVVSTTKAAASTTTSVTVMVSKTSSAPAAGTTTAAAGTGQVLYGQCGGNGYTGPSACAVGKCSSYNEWYSQCIPL</sequence>
<keyword evidence="4 6" id="KW-0732">Signal</keyword>
<dbReference type="EMBL" id="JAULSW010000004">
    <property type="protein sequence ID" value="KAK3386097.1"/>
    <property type="molecule type" value="Genomic_DNA"/>
</dbReference>
<keyword evidence="3 6" id="KW-0964">Secreted</keyword>
<dbReference type="PANTHER" id="PTHR43037:SF5">
    <property type="entry name" value="FERULOYL ESTERASE"/>
    <property type="match status" value="1"/>
</dbReference>
<dbReference type="Pfam" id="PF10503">
    <property type="entry name" value="Esterase_PHB"/>
    <property type="match status" value="1"/>
</dbReference>
<comment type="subcellular location">
    <subcellularLocation>
        <location evidence="1 6">Secreted</location>
    </subcellularLocation>
</comment>
<feature type="chain" id="PRO_5041775828" description="Carboxylic ester hydrolase" evidence="6">
    <location>
        <begin position="24"/>
        <end position="402"/>
    </location>
</feature>
<organism evidence="8 9">
    <name type="scientific">Podospora didyma</name>
    <dbReference type="NCBI Taxonomy" id="330526"/>
    <lineage>
        <taxon>Eukaryota</taxon>
        <taxon>Fungi</taxon>
        <taxon>Dikarya</taxon>
        <taxon>Ascomycota</taxon>
        <taxon>Pezizomycotina</taxon>
        <taxon>Sordariomycetes</taxon>
        <taxon>Sordariomycetidae</taxon>
        <taxon>Sordariales</taxon>
        <taxon>Podosporaceae</taxon>
        <taxon>Podospora</taxon>
    </lineage>
</organism>
<evidence type="ECO:0000259" key="7">
    <source>
        <dbReference type="PROSITE" id="PS51164"/>
    </source>
</evidence>
<name>A0AAE0NR01_9PEZI</name>
<dbReference type="AlphaFoldDB" id="A0AAE0NR01"/>
<protein>
    <recommendedName>
        <fullName evidence="6">Carboxylic ester hydrolase</fullName>
        <ecNumber evidence="6">3.1.1.-</ecNumber>
    </recommendedName>
</protein>
<accession>A0AAE0NR01</accession>
<dbReference type="GO" id="GO:0030248">
    <property type="term" value="F:cellulose binding"/>
    <property type="evidence" value="ECO:0007669"/>
    <property type="project" value="InterPro"/>
</dbReference>
<evidence type="ECO:0000256" key="3">
    <source>
        <dbReference type="ARBA" id="ARBA00022525"/>
    </source>
</evidence>
<dbReference type="Proteomes" id="UP001285441">
    <property type="component" value="Unassembled WGS sequence"/>
</dbReference>
<keyword evidence="2 6" id="KW-0719">Serine esterase</keyword>
<keyword evidence="9" id="KW-1185">Reference proteome</keyword>
<reference evidence="8" key="2">
    <citation type="submission" date="2023-06" db="EMBL/GenBank/DDBJ databases">
        <authorList>
            <consortium name="Lawrence Berkeley National Laboratory"/>
            <person name="Haridas S."/>
            <person name="Hensen N."/>
            <person name="Bonometti L."/>
            <person name="Westerberg I."/>
            <person name="Brannstrom I.O."/>
            <person name="Guillou S."/>
            <person name="Cros-Aarteil S."/>
            <person name="Calhoun S."/>
            <person name="Kuo A."/>
            <person name="Mondo S."/>
            <person name="Pangilinan J."/>
            <person name="Riley R."/>
            <person name="LaButti K."/>
            <person name="Andreopoulos B."/>
            <person name="Lipzen A."/>
            <person name="Chen C."/>
            <person name="Yanf M."/>
            <person name="Daum C."/>
            <person name="Ng V."/>
            <person name="Clum A."/>
            <person name="Steindorff A."/>
            <person name="Ohm R."/>
            <person name="Martin F."/>
            <person name="Silar P."/>
            <person name="Natvig D."/>
            <person name="Lalanne C."/>
            <person name="Gautier V."/>
            <person name="Ament-velasquez S.L."/>
            <person name="Kruys A."/>
            <person name="Hutchinson M.I."/>
            <person name="Powell A.J."/>
            <person name="Barry K."/>
            <person name="Miller A.N."/>
            <person name="Grigoriev I.V."/>
            <person name="Debuchy R."/>
            <person name="Gladieux P."/>
            <person name="Thoren M.H."/>
            <person name="Johannesson H."/>
        </authorList>
    </citation>
    <scope>NUCLEOTIDE SEQUENCE</scope>
    <source>
        <strain evidence="8">CBS 232.78</strain>
    </source>
</reference>
<keyword evidence="6" id="KW-0624">Polysaccharide degradation</keyword>
<comment type="function">
    <text evidence="6">Esterase involved in the hydrolysis of xylan, a major structural heterogeneous polysaccharide found in plant biomass representing the second most abundant polysaccharide in the biosphere, after cellulose.</text>
</comment>
<dbReference type="GO" id="GO:0052689">
    <property type="term" value="F:carboxylic ester hydrolase activity"/>
    <property type="evidence" value="ECO:0007669"/>
    <property type="project" value="UniProtKB-KW"/>
</dbReference>
<keyword evidence="6" id="KW-0119">Carbohydrate metabolism</keyword>
<dbReference type="InterPro" id="IPR050955">
    <property type="entry name" value="Plant_Biomass_Hydrol_Est"/>
</dbReference>
<feature type="signal peptide" evidence="6">
    <location>
        <begin position="1"/>
        <end position="23"/>
    </location>
</feature>
<dbReference type="SUPFAM" id="SSF53474">
    <property type="entry name" value="alpha/beta-Hydrolases"/>
    <property type="match status" value="2"/>
</dbReference>
<dbReference type="InterPro" id="IPR000254">
    <property type="entry name" value="CBD"/>
</dbReference>
<proteinExistence type="inferred from homology"/>
<evidence type="ECO:0000313" key="9">
    <source>
        <dbReference type="Proteomes" id="UP001285441"/>
    </source>
</evidence>
<dbReference type="InterPro" id="IPR035971">
    <property type="entry name" value="CBD_sf"/>
</dbReference>
<dbReference type="InterPro" id="IPR010126">
    <property type="entry name" value="Esterase_phb"/>
</dbReference>
<dbReference type="EC" id="3.1.1.-" evidence="6"/>
<dbReference type="PANTHER" id="PTHR43037">
    <property type="entry name" value="UNNAMED PRODUCT-RELATED"/>
    <property type="match status" value="1"/>
</dbReference>
<dbReference type="PROSITE" id="PS00562">
    <property type="entry name" value="CBM1_1"/>
    <property type="match status" value="1"/>
</dbReference>
<comment type="similarity">
    <text evidence="6">Belongs to the carbohydrate esterase 1 (CE1) family.</text>
</comment>
<evidence type="ECO:0000313" key="8">
    <source>
        <dbReference type="EMBL" id="KAK3386097.1"/>
    </source>
</evidence>
<keyword evidence="5 6" id="KW-0378">Hydrolase</keyword>
<dbReference type="PROSITE" id="PS51164">
    <property type="entry name" value="CBM1_2"/>
    <property type="match status" value="1"/>
</dbReference>